<dbReference type="PANTHER" id="PTHR48027">
    <property type="entry name" value="HETEROGENEOUS NUCLEAR RIBONUCLEOPROTEIN 87F-RELATED"/>
    <property type="match status" value="1"/>
</dbReference>
<keyword evidence="4" id="KW-1185">Reference proteome</keyword>
<dbReference type="STRING" id="1406840.Q763_10755"/>
<evidence type="ECO:0000256" key="1">
    <source>
        <dbReference type="ARBA" id="ARBA00022884"/>
    </source>
</evidence>
<evidence type="ECO:0000259" key="2">
    <source>
        <dbReference type="PROSITE" id="PS50102"/>
    </source>
</evidence>
<dbReference type="Proteomes" id="UP000030129">
    <property type="component" value="Unassembled WGS sequence"/>
</dbReference>
<protein>
    <recommendedName>
        <fullName evidence="2">RRM domain-containing protein</fullName>
    </recommendedName>
</protein>
<dbReference type="GO" id="GO:0003723">
    <property type="term" value="F:RNA binding"/>
    <property type="evidence" value="ECO:0007669"/>
    <property type="project" value="UniProtKB-KW"/>
</dbReference>
<sequence length="96" mass="10596">MNIYVGNLSQETSETKLRDLFATYGEVETAKIITDSLTGFSKGFGFVEMSSKKEGEKAIDELNATVFESSTIVVNEARKKPSHSGGGNFKFNKRSY</sequence>
<dbReference type="AlphaFoldDB" id="A0A0A2LJQ8"/>
<comment type="caution">
    <text evidence="3">The sequence shown here is derived from an EMBL/GenBank/DDBJ whole genome shotgun (WGS) entry which is preliminary data.</text>
</comment>
<dbReference type="InterPro" id="IPR035979">
    <property type="entry name" value="RBD_domain_sf"/>
</dbReference>
<dbReference type="RefSeq" id="WP_035134014.1">
    <property type="nucleotide sequence ID" value="NZ_JRLV01000010.1"/>
</dbReference>
<evidence type="ECO:0000313" key="3">
    <source>
        <dbReference type="EMBL" id="KGO80487.1"/>
    </source>
</evidence>
<dbReference type="PROSITE" id="PS50102">
    <property type="entry name" value="RRM"/>
    <property type="match status" value="1"/>
</dbReference>
<dbReference type="EMBL" id="JRLV01000010">
    <property type="protein sequence ID" value="KGO80487.1"/>
    <property type="molecule type" value="Genomic_DNA"/>
</dbReference>
<proteinExistence type="predicted"/>
<evidence type="ECO:0000313" key="4">
    <source>
        <dbReference type="Proteomes" id="UP000030129"/>
    </source>
</evidence>
<name>A0A0A2LJQ8_9FLAO</name>
<feature type="domain" description="RRM" evidence="2">
    <location>
        <begin position="1"/>
        <end position="79"/>
    </location>
</feature>
<accession>A0A0A2LJQ8</accession>
<dbReference type="SMART" id="SM00360">
    <property type="entry name" value="RRM"/>
    <property type="match status" value="1"/>
</dbReference>
<gene>
    <name evidence="3" type="ORF">Q763_10755</name>
</gene>
<organism evidence="3 4">
    <name type="scientific">Flavobacterium beibuense F44-8</name>
    <dbReference type="NCBI Taxonomy" id="1406840"/>
    <lineage>
        <taxon>Bacteria</taxon>
        <taxon>Pseudomonadati</taxon>
        <taxon>Bacteroidota</taxon>
        <taxon>Flavobacteriia</taxon>
        <taxon>Flavobacteriales</taxon>
        <taxon>Flavobacteriaceae</taxon>
        <taxon>Flavobacterium</taxon>
    </lineage>
</organism>
<dbReference type="InterPro" id="IPR000504">
    <property type="entry name" value="RRM_dom"/>
</dbReference>
<reference evidence="3 4" key="1">
    <citation type="submission" date="2013-09" db="EMBL/GenBank/DDBJ databases">
        <authorList>
            <person name="Zeng Z."/>
            <person name="Chen C."/>
        </authorList>
    </citation>
    <scope>NUCLEOTIDE SEQUENCE [LARGE SCALE GENOMIC DNA]</scope>
    <source>
        <strain evidence="3 4">F44-8</strain>
    </source>
</reference>
<dbReference type="InterPro" id="IPR012677">
    <property type="entry name" value="Nucleotide-bd_a/b_plait_sf"/>
</dbReference>
<dbReference type="eggNOG" id="COG0724">
    <property type="taxonomic scope" value="Bacteria"/>
</dbReference>
<dbReference type="SUPFAM" id="SSF54928">
    <property type="entry name" value="RNA-binding domain, RBD"/>
    <property type="match status" value="1"/>
</dbReference>
<dbReference type="Pfam" id="PF00076">
    <property type="entry name" value="RRM_1"/>
    <property type="match status" value="1"/>
</dbReference>
<dbReference type="InterPro" id="IPR052462">
    <property type="entry name" value="SLIRP/GR-RBP-like"/>
</dbReference>
<keyword evidence="1" id="KW-0694">RNA-binding</keyword>
<dbReference type="Gene3D" id="3.30.70.330">
    <property type="match status" value="1"/>
</dbReference>